<evidence type="ECO:0000313" key="1">
    <source>
        <dbReference type="EMBL" id="KAJ7564976.1"/>
    </source>
</evidence>
<reference evidence="2" key="1">
    <citation type="journal article" date="2024" name="Proc. Natl. Acad. Sci. U.S.A.">
        <title>Extraordinary preservation of gene collinearity over three hundred million years revealed in homosporous lycophytes.</title>
        <authorList>
            <person name="Li C."/>
            <person name="Wickell D."/>
            <person name="Kuo L.Y."/>
            <person name="Chen X."/>
            <person name="Nie B."/>
            <person name="Liao X."/>
            <person name="Peng D."/>
            <person name="Ji J."/>
            <person name="Jenkins J."/>
            <person name="Williams M."/>
            <person name="Shu S."/>
            <person name="Plott C."/>
            <person name="Barry K."/>
            <person name="Rajasekar S."/>
            <person name="Grimwood J."/>
            <person name="Han X."/>
            <person name="Sun S."/>
            <person name="Hou Z."/>
            <person name="He W."/>
            <person name="Dai G."/>
            <person name="Sun C."/>
            <person name="Schmutz J."/>
            <person name="Leebens-Mack J.H."/>
            <person name="Li F.W."/>
            <person name="Wang L."/>
        </authorList>
    </citation>
    <scope>NUCLEOTIDE SEQUENCE [LARGE SCALE GENOMIC DNA]</scope>
    <source>
        <strain evidence="2">cv. PW_Plant_1</strain>
    </source>
</reference>
<accession>A0ACC2EER1</accession>
<dbReference type="EMBL" id="CM055093">
    <property type="protein sequence ID" value="KAJ7564976.1"/>
    <property type="molecule type" value="Genomic_DNA"/>
</dbReference>
<protein>
    <submittedName>
        <fullName evidence="1">Uncharacterized protein</fullName>
    </submittedName>
</protein>
<dbReference type="Proteomes" id="UP001162992">
    <property type="component" value="Chromosome 2"/>
</dbReference>
<keyword evidence="2" id="KW-1185">Reference proteome</keyword>
<gene>
    <name evidence="1" type="ORF">O6H91_02G042700</name>
</gene>
<organism evidence="1 2">
    <name type="scientific">Diphasiastrum complanatum</name>
    <name type="common">Issler's clubmoss</name>
    <name type="synonym">Lycopodium complanatum</name>
    <dbReference type="NCBI Taxonomy" id="34168"/>
    <lineage>
        <taxon>Eukaryota</taxon>
        <taxon>Viridiplantae</taxon>
        <taxon>Streptophyta</taxon>
        <taxon>Embryophyta</taxon>
        <taxon>Tracheophyta</taxon>
        <taxon>Lycopodiopsida</taxon>
        <taxon>Lycopodiales</taxon>
        <taxon>Lycopodiaceae</taxon>
        <taxon>Lycopodioideae</taxon>
        <taxon>Diphasiastrum</taxon>
    </lineage>
</organism>
<sequence length="90" mass="10577">MGKVPVRLKEVVYQVSPFELSVMDGLWKDLPHKIQDKISRSWLNFLVFAVPVASTMGYAHYYRERTKLDRGAVLKTTKFSEKYILWKIVQ</sequence>
<proteinExistence type="predicted"/>
<evidence type="ECO:0000313" key="2">
    <source>
        <dbReference type="Proteomes" id="UP001162992"/>
    </source>
</evidence>
<name>A0ACC2EER1_DIPCM</name>
<comment type="caution">
    <text evidence="1">The sequence shown here is derived from an EMBL/GenBank/DDBJ whole genome shotgun (WGS) entry which is preliminary data.</text>
</comment>